<dbReference type="Proteomes" id="UP000008207">
    <property type="component" value="Chromosome"/>
</dbReference>
<dbReference type="KEGG" id="mno:Mnod_6281"/>
<evidence type="ECO:0000313" key="2">
    <source>
        <dbReference type="Proteomes" id="UP000008207"/>
    </source>
</evidence>
<proteinExistence type="predicted"/>
<dbReference type="AlphaFoldDB" id="B8IAP1"/>
<name>B8IAP1_METNO</name>
<protein>
    <submittedName>
        <fullName evidence="1">Uncharacterized protein</fullName>
    </submittedName>
</protein>
<gene>
    <name evidence="1" type="ordered locus">Mnod_6281</name>
</gene>
<dbReference type="EMBL" id="CP001349">
    <property type="protein sequence ID" value="ACL61086.1"/>
    <property type="molecule type" value="Genomic_DNA"/>
</dbReference>
<evidence type="ECO:0000313" key="1">
    <source>
        <dbReference type="EMBL" id="ACL61086.1"/>
    </source>
</evidence>
<keyword evidence="2" id="KW-1185">Reference proteome</keyword>
<accession>B8IAP1</accession>
<dbReference type="RefSeq" id="WP_015932668.1">
    <property type="nucleotide sequence ID" value="NC_011894.1"/>
</dbReference>
<sequence>MLTADQLAAAPVLILAAVMAVSDSLRLWAQERPRAASRPRRTPVRRVLSAFLRSGAGGFVELSPLGDARGKRAAGQRCGGGR</sequence>
<dbReference type="STRING" id="460265.Mnod_6281"/>
<dbReference type="HOGENOM" id="CLU_2554380_0_0_5"/>
<reference evidence="1 2" key="1">
    <citation type="submission" date="2009-01" db="EMBL/GenBank/DDBJ databases">
        <title>Complete sequence of chromosome of Methylobacterium nodulans ORS 2060.</title>
        <authorList>
            <consortium name="US DOE Joint Genome Institute"/>
            <person name="Lucas S."/>
            <person name="Copeland A."/>
            <person name="Lapidus A."/>
            <person name="Glavina del Rio T."/>
            <person name="Dalin E."/>
            <person name="Tice H."/>
            <person name="Bruce D."/>
            <person name="Goodwin L."/>
            <person name="Pitluck S."/>
            <person name="Sims D."/>
            <person name="Brettin T."/>
            <person name="Detter J.C."/>
            <person name="Han C."/>
            <person name="Larimer F."/>
            <person name="Land M."/>
            <person name="Hauser L."/>
            <person name="Kyrpides N."/>
            <person name="Ivanova N."/>
            <person name="Marx C.J."/>
            <person name="Richardson P."/>
        </authorList>
    </citation>
    <scope>NUCLEOTIDE SEQUENCE [LARGE SCALE GENOMIC DNA]</scope>
    <source>
        <strain evidence="2">LMG 21967 / CNCM I-2342 / ORS 2060</strain>
    </source>
</reference>
<organism evidence="1 2">
    <name type="scientific">Methylobacterium nodulans (strain LMG 21967 / CNCM I-2342 / ORS 2060)</name>
    <dbReference type="NCBI Taxonomy" id="460265"/>
    <lineage>
        <taxon>Bacteria</taxon>
        <taxon>Pseudomonadati</taxon>
        <taxon>Pseudomonadota</taxon>
        <taxon>Alphaproteobacteria</taxon>
        <taxon>Hyphomicrobiales</taxon>
        <taxon>Methylobacteriaceae</taxon>
        <taxon>Methylobacterium</taxon>
    </lineage>
</organism>